<feature type="transmembrane region" description="Helical" evidence="1">
    <location>
        <begin position="46"/>
        <end position="66"/>
    </location>
</feature>
<keyword evidence="1" id="KW-0812">Transmembrane</keyword>
<keyword evidence="1" id="KW-0472">Membrane</keyword>
<name>A0A2N5C6R2_9BURK</name>
<gene>
    <name evidence="2" type="ORF">CYJ10_24225</name>
</gene>
<dbReference type="OrthoDB" id="9134511at2"/>
<protein>
    <submittedName>
        <fullName evidence="2">Uncharacterized protein</fullName>
    </submittedName>
</protein>
<accession>A0A2N5C6R2</accession>
<dbReference type="EMBL" id="PJRP01000014">
    <property type="protein sequence ID" value="PLP97912.1"/>
    <property type="molecule type" value="Genomic_DNA"/>
</dbReference>
<proteinExistence type="predicted"/>
<keyword evidence="1" id="KW-1133">Transmembrane helix</keyword>
<organism evidence="2 3">
    <name type="scientific">Cupriavidus pauculus</name>
    <dbReference type="NCBI Taxonomy" id="82633"/>
    <lineage>
        <taxon>Bacteria</taxon>
        <taxon>Pseudomonadati</taxon>
        <taxon>Pseudomonadota</taxon>
        <taxon>Betaproteobacteria</taxon>
        <taxon>Burkholderiales</taxon>
        <taxon>Burkholderiaceae</taxon>
        <taxon>Cupriavidus</taxon>
    </lineage>
</organism>
<reference evidence="2 3" key="1">
    <citation type="submission" date="2017-12" db="EMBL/GenBank/DDBJ databases">
        <title>Genome sequence of the active heterotrophic nitrifier-denitrifier, Cupriavidus pauculus UM1.</title>
        <authorList>
            <person name="Putonti C."/>
            <person name="Castignetti D."/>
        </authorList>
    </citation>
    <scope>NUCLEOTIDE SEQUENCE [LARGE SCALE GENOMIC DNA]</scope>
    <source>
        <strain evidence="2 3">UM1</strain>
    </source>
</reference>
<dbReference type="AlphaFoldDB" id="A0A2N5C6R2"/>
<feature type="transmembrane region" description="Helical" evidence="1">
    <location>
        <begin position="7"/>
        <end position="40"/>
    </location>
</feature>
<sequence length="84" mass="9480">MRAIKAVLFHLLMTFRGLFLTACQLLSGLFLLFFIVTLFLGSSFDVWTQMSVLAVAVGFGALGWYYDVLLLKLKPDNVDLTLFQ</sequence>
<evidence type="ECO:0000313" key="3">
    <source>
        <dbReference type="Proteomes" id="UP000234341"/>
    </source>
</evidence>
<comment type="caution">
    <text evidence="2">The sequence shown here is derived from an EMBL/GenBank/DDBJ whole genome shotgun (WGS) entry which is preliminary data.</text>
</comment>
<evidence type="ECO:0000256" key="1">
    <source>
        <dbReference type="SAM" id="Phobius"/>
    </source>
</evidence>
<evidence type="ECO:0000313" key="2">
    <source>
        <dbReference type="EMBL" id="PLP97912.1"/>
    </source>
</evidence>
<dbReference type="Proteomes" id="UP000234341">
    <property type="component" value="Unassembled WGS sequence"/>
</dbReference>